<proteinExistence type="predicted"/>
<name>A0AAW0EBI7_9AGAR</name>
<accession>A0AAW0EBI7</accession>
<reference evidence="1 2" key="1">
    <citation type="journal article" date="2024" name="J Genomics">
        <title>Draft genome sequencing and assembly of Favolaschia claudopus CIRM-BRFM 2984 isolated from oak limbs.</title>
        <authorList>
            <person name="Navarro D."/>
            <person name="Drula E."/>
            <person name="Chaduli D."/>
            <person name="Cazenave R."/>
            <person name="Ahrendt S."/>
            <person name="Wang J."/>
            <person name="Lipzen A."/>
            <person name="Daum C."/>
            <person name="Barry K."/>
            <person name="Grigoriev I.V."/>
            <person name="Favel A."/>
            <person name="Rosso M.N."/>
            <person name="Martin F."/>
        </authorList>
    </citation>
    <scope>NUCLEOTIDE SEQUENCE [LARGE SCALE GENOMIC DNA]</scope>
    <source>
        <strain evidence="1 2">CIRM-BRFM 2984</strain>
    </source>
</reference>
<dbReference type="Proteomes" id="UP001362999">
    <property type="component" value="Unassembled WGS sequence"/>
</dbReference>
<keyword evidence="2" id="KW-1185">Reference proteome</keyword>
<comment type="caution">
    <text evidence="1">The sequence shown here is derived from an EMBL/GenBank/DDBJ whole genome shotgun (WGS) entry which is preliminary data.</text>
</comment>
<protein>
    <submittedName>
        <fullName evidence="1">Uncharacterized protein</fullName>
    </submittedName>
</protein>
<gene>
    <name evidence="1" type="ORF">R3P38DRAFT_3341090</name>
</gene>
<dbReference type="EMBL" id="JAWWNJ010000002">
    <property type="protein sequence ID" value="KAK7062442.1"/>
    <property type="molecule type" value="Genomic_DNA"/>
</dbReference>
<evidence type="ECO:0000313" key="2">
    <source>
        <dbReference type="Proteomes" id="UP001362999"/>
    </source>
</evidence>
<evidence type="ECO:0000313" key="1">
    <source>
        <dbReference type="EMBL" id="KAK7062442.1"/>
    </source>
</evidence>
<organism evidence="1 2">
    <name type="scientific">Favolaschia claudopus</name>
    <dbReference type="NCBI Taxonomy" id="2862362"/>
    <lineage>
        <taxon>Eukaryota</taxon>
        <taxon>Fungi</taxon>
        <taxon>Dikarya</taxon>
        <taxon>Basidiomycota</taxon>
        <taxon>Agaricomycotina</taxon>
        <taxon>Agaricomycetes</taxon>
        <taxon>Agaricomycetidae</taxon>
        <taxon>Agaricales</taxon>
        <taxon>Marasmiineae</taxon>
        <taxon>Mycenaceae</taxon>
        <taxon>Favolaschia</taxon>
    </lineage>
</organism>
<dbReference type="AlphaFoldDB" id="A0AAW0EBI7"/>
<sequence>MTSTSLRKVSGKHLLSQPLPVALRDSIGQPDYLDLGTVEDSTVTTIWPTVFVTLDKAKLAGMIDDEDVQAVLEEFQNPMELEPGQVLLTEADVERAAHSYLMHHIHIIFQDYLDMQFPGMSLRCDAQMTRDSGRTDVIWTVLGITIAVMELKNCHALRTSDWTPHILQLELGPTPTAQQRSDEIIKKCGNFLESDEIAENIFNEKNNCKVLSIQAAKYAKTHFTPVVVLFDWLNMILLDFQPEVYEGYKPDWNESQWMDHRCPVEIMFAADEAEDGWNMSKTLLAALIFGFNKCFSEGKPVEGRKVRKAVRVNDDETEEYLAVPGAGTRTRPGNVP</sequence>